<dbReference type="AlphaFoldDB" id="A0A1M3TU87"/>
<organism evidence="2 3">
    <name type="scientific">Aspergillus luchuensis (strain CBS 106.47)</name>
    <dbReference type="NCBI Taxonomy" id="1137211"/>
    <lineage>
        <taxon>Eukaryota</taxon>
        <taxon>Fungi</taxon>
        <taxon>Dikarya</taxon>
        <taxon>Ascomycota</taxon>
        <taxon>Pezizomycotina</taxon>
        <taxon>Eurotiomycetes</taxon>
        <taxon>Eurotiomycetidae</taxon>
        <taxon>Eurotiales</taxon>
        <taxon>Aspergillaceae</taxon>
        <taxon>Aspergillus</taxon>
        <taxon>Aspergillus subgen. Circumdati</taxon>
    </lineage>
</organism>
<feature type="region of interest" description="Disordered" evidence="1">
    <location>
        <begin position="180"/>
        <end position="202"/>
    </location>
</feature>
<evidence type="ECO:0000313" key="3">
    <source>
        <dbReference type="Proteomes" id="UP000184063"/>
    </source>
</evidence>
<sequence>MASALTGSGTLSAKSSIESCIRELYRHHIAYLEGYSEQAQDEDKGMVSPIETNNEISAIEATSANIPDNRSESIGEPGPSVNEEPIEPTPTFITQNNPNSGLPLPLHVNTERFPEYYRSCENRDARQNRQIEESYKIAISKICDEVISFRQIDSLATAPLPFTMAGEGDTINASTMTNVSETPKIESPPTPASQLNTQHAGVGSDSIPLVAEERKKSTLEQMRNMTSSEHMSLTTKTRFIDMSNTVLRLELLFFRRHATPMDPVLGLTKDEVKEVMHHLEELKKCIGIVDHILQQELTWARRVEYSVKQIAEDTQYNVVTRFRNMTELILKYVLPLSHSLAKAKQKQTQLTPTLISHLNKPRPSERDLLTIFLDFFDAHIYTDFMNDYQRQLPVKENWNPVRVEMTRALIAVWDLINRAIESYDAIIRVTVDIKERYTEPHYREMQETPQAWRSAMLAHHIEGERERQRQAAQRAEARKIAYEQAKEEKRRDEEKKKEEEEEAKTAVGVKDYVPFTAEMDPTVKVRDFAYEALAKAEKSAVSGSKDDEESDDGWVF</sequence>
<feature type="compositionally biased region" description="Basic and acidic residues" evidence="1">
    <location>
        <begin position="483"/>
        <end position="498"/>
    </location>
</feature>
<evidence type="ECO:0000256" key="1">
    <source>
        <dbReference type="SAM" id="MobiDB-lite"/>
    </source>
</evidence>
<reference evidence="3" key="1">
    <citation type="journal article" date="2017" name="Genome Biol.">
        <title>Comparative genomics reveals high biological diversity and specific adaptations in the industrially and medically important fungal genus Aspergillus.</title>
        <authorList>
            <person name="de Vries R.P."/>
            <person name="Riley R."/>
            <person name="Wiebenga A."/>
            <person name="Aguilar-Osorio G."/>
            <person name="Amillis S."/>
            <person name="Uchima C.A."/>
            <person name="Anderluh G."/>
            <person name="Asadollahi M."/>
            <person name="Askin M."/>
            <person name="Barry K."/>
            <person name="Battaglia E."/>
            <person name="Bayram O."/>
            <person name="Benocci T."/>
            <person name="Braus-Stromeyer S.A."/>
            <person name="Caldana C."/>
            <person name="Canovas D."/>
            <person name="Cerqueira G.C."/>
            <person name="Chen F."/>
            <person name="Chen W."/>
            <person name="Choi C."/>
            <person name="Clum A."/>
            <person name="Dos Santos R.A."/>
            <person name="Damasio A.R."/>
            <person name="Diallinas G."/>
            <person name="Emri T."/>
            <person name="Fekete E."/>
            <person name="Flipphi M."/>
            <person name="Freyberg S."/>
            <person name="Gallo A."/>
            <person name="Gournas C."/>
            <person name="Habgood R."/>
            <person name="Hainaut M."/>
            <person name="Harispe M.L."/>
            <person name="Henrissat B."/>
            <person name="Hilden K.S."/>
            <person name="Hope R."/>
            <person name="Hossain A."/>
            <person name="Karabika E."/>
            <person name="Karaffa L."/>
            <person name="Karanyi Z."/>
            <person name="Krasevec N."/>
            <person name="Kuo A."/>
            <person name="Kusch H."/>
            <person name="LaButti K."/>
            <person name="Lagendijk E.L."/>
            <person name="Lapidus A."/>
            <person name="Levasseur A."/>
            <person name="Lindquist E."/>
            <person name="Lipzen A."/>
            <person name="Logrieco A.F."/>
            <person name="MacCabe A."/>
            <person name="Maekelae M.R."/>
            <person name="Malavazi I."/>
            <person name="Melin P."/>
            <person name="Meyer V."/>
            <person name="Mielnichuk N."/>
            <person name="Miskei M."/>
            <person name="Molnar A.P."/>
            <person name="Mule G."/>
            <person name="Ngan C.Y."/>
            <person name="Orejas M."/>
            <person name="Orosz E."/>
            <person name="Ouedraogo J.P."/>
            <person name="Overkamp K.M."/>
            <person name="Park H.-S."/>
            <person name="Perrone G."/>
            <person name="Piumi F."/>
            <person name="Punt P.J."/>
            <person name="Ram A.F."/>
            <person name="Ramon A."/>
            <person name="Rauscher S."/>
            <person name="Record E."/>
            <person name="Riano-Pachon D.M."/>
            <person name="Robert V."/>
            <person name="Roehrig J."/>
            <person name="Ruller R."/>
            <person name="Salamov A."/>
            <person name="Salih N.S."/>
            <person name="Samson R.A."/>
            <person name="Sandor E."/>
            <person name="Sanguinetti M."/>
            <person name="Schuetze T."/>
            <person name="Sepcic K."/>
            <person name="Shelest E."/>
            <person name="Sherlock G."/>
            <person name="Sophianopoulou V."/>
            <person name="Squina F.M."/>
            <person name="Sun H."/>
            <person name="Susca A."/>
            <person name="Todd R.B."/>
            <person name="Tsang A."/>
            <person name="Unkles S.E."/>
            <person name="van de Wiele N."/>
            <person name="van Rossen-Uffink D."/>
            <person name="Oliveira J.V."/>
            <person name="Vesth T.C."/>
            <person name="Visser J."/>
            <person name="Yu J.-H."/>
            <person name="Zhou M."/>
            <person name="Andersen M.R."/>
            <person name="Archer D.B."/>
            <person name="Baker S.E."/>
            <person name="Benoit I."/>
            <person name="Brakhage A.A."/>
            <person name="Braus G.H."/>
            <person name="Fischer R."/>
            <person name="Frisvad J.C."/>
            <person name="Goldman G.H."/>
            <person name="Houbraken J."/>
            <person name="Oakley B."/>
            <person name="Pocsi I."/>
            <person name="Scazzocchio C."/>
            <person name="Seiboth B."/>
            <person name="vanKuyk P.A."/>
            <person name="Wortman J."/>
            <person name="Dyer P.S."/>
            <person name="Grigoriev I.V."/>
        </authorList>
    </citation>
    <scope>NUCLEOTIDE SEQUENCE [LARGE SCALE GENOMIC DNA]</scope>
    <source>
        <strain evidence="3">CBS 106.47</strain>
    </source>
</reference>
<proteinExistence type="predicted"/>
<dbReference type="VEuPathDB" id="FungiDB:ASPFODRAFT_202863"/>
<dbReference type="OrthoDB" id="4497052at2759"/>
<feature type="compositionally biased region" description="Acidic residues" evidence="1">
    <location>
        <begin position="546"/>
        <end position="556"/>
    </location>
</feature>
<protein>
    <submittedName>
        <fullName evidence="2">Uncharacterized protein</fullName>
    </submittedName>
</protein>
<accession>A0A1M3TU87</accession>
<feature type="region of interest" description="Disordered" evidence="1">
    <location>
        <begin position="536"/>
        <end position="556"/>
    </location>
</feature>
<name>A0A1M3TU87_ASPLC</name>
<dbReference type="EMBL" id="KV878237">
    <property type="protein sequence ID" value="OJZ90313.1"/>
    <property type="molecule type" value="Genomic_DNA"/>
</dbReference>
<evidence type="ECO:0000313" key="2">
    <source>
        <dbReference type="EMBL" id="OJZ90313.1"/>
    </source>
</evidence>
<dbReference type="Proteomes" id="UP000184063">
    <property type="component" value="Unassembled WGS sequence"/>
</dbReference>
<feature type="region of interest" description="Disordered" evidence="1">
    <location>
        <begin position="483"/>
        <end position="509"/>
    </location>
</feature>
<gene>
    <name evidence="2" type="ORF">ASPFODRAFT_202863</name>
</gene>